<dbReference type="Gene3D" id="3.90.550.10">
    <property type="entry name" value="Spore Coat Polysaccharide Biosynthesis Protein SpsA, Chain A"/>
    <property type="match status" value="1"/>
</dbReference>
<comment type="pathway">
    <text evidence="3">Sphingolipid metabolism.</text>
</comment>
<reference evidence="9 10" key="1">
    <citation type="submission" date="2020-03" db="EMBL/GenBank/DDBJ databases">
        <title>Genomic Encyclopedia of Type Strains, Phase III (KMG-III): the genomes of soil and plant-associated and newly described type strains.</title>
        <authorList>
            <person name="Whitman W."/>
        </authorList>
    </citation>
    <scope>NUCLEOTIDE SEQUENCE [LARGE SCALE GENOMIC DNA]</scope>
    <source>
        <strain evidence="9 10">CECT 8804</strain>
    </source>
</reference>
<evidence type="ECO:0000256" key="4">
    <source>
        <dbReference type="ARBA" id="ARBA00022676"/>
    </source>
</evidence>
<evidence type="ECO:0000313" key="9">
    <source>
        <dbReference type="EMBL" id="NIJ07852.1"/>
    </source>
</evidence>
<dbReference type="Pfam" id="PF13506">
    <property type="entry name" value="Glyco_transf_21"/>
    <property type="match status" value="1"/>
</dbReference>
<evidence type="ECO:0000256" key="1">
    <source>
        <dbReference type="ARBA" id="ARBA00004141"/>
    </source>
</evidence>
<dbReference type="EC" id="2.4.1.80" evidence="9"/>
<comment type="subcellular location">
    <subcellularLocation>
        <location evidence="1">Membrane</location>
        <topology evidence="1">Multi-pass membrane protein</topology>
    </subcellularLocation>
</comment>
<dbReference type="SUPFAM" id="SSF53448">
    <property type="entry name" value="Nucleotide-diphospho-sugar transferases"/>
    <property type="match status" value="1"/>
</dbReference>
<evidence type="ECO:0000256" key="2">
    <source>
        <dbReference type="ARBA" id="ARBA00004760"/>
    </source>
</evidence>
<evidence type="ECO:0000256" key="5">
    <source>
        <dbReference type="ARBA" id="ARBA00022679"/>
    </source>
</evidence>
<evidence type="ECO:0000256" key="6">
    <source>
        <dbReference type="ARBA" id="ARBA00022692"/>
    </source>
</evidence>
<dbReference type="PANTHER" id="PTHR12726:SF0">
    <property type="entry name" value="CERAMIDE GLUCOSYLTRANSFERASE"/>
    <property type="match status" value="1"/>
</dbReference>
<evidence type="ECO:0000256" key="8">
    <source>
        <dbReference type="ARBA" id="ARBA00023136"/>
    </source>
</evidence>
<comment type="caution">
    <text evidence="9">The sequence shown here is derived from an EMBL/GenBank/DDBJ whole genome shotgun (WGS) entry which is preliminary data.</text>
</comment>
<protein>
    <submittedName>
        <fullName evidence="9">Ceramide glucosyltransferase</fullName>
        <ecNumber evidence="9">2.4.1.80</ecNumber>
    </submittedName>
</protein>
<organism evidence="9 10">
    <name type="scientific">Sphingomonas vulcanisoli</name>
    <dbReference type="NCBI Taxonomy" id="1658060"/>
    <lineage>
        <taxon>Bacteria</taxon>
        <taxon>Pseudomonadati</taxon>
        <taxon>Pseudomonadota</taxon>
        <taxon>Alphaproteobacteria</taxon>
        <taxon>Sphingomonadales</taxon>
        <taxon>Sphingomonadaceae</taxon>
        <taxon>Sphingomonas</taxon>
    </lineage>
</organism>
<dbReference type="NCBIfam" id="TIGR03472">
    <property type="entry name" value="HpnI"/>
    <property type="match status" value="1"/>
</dbReference>
<keyword evidence="10" id="KW-1185">Reference proteome</keyword>
<comment type="pathway">
    <text evidence="2">Lipid metabolism; sphingolipid metabolism.</text>
</comment>
<dbReference type="InterPro" id="IPR017835">
    <property type="entry name" value="Hopen-assoc_HpnI"/>
</dbReference>
<dbReference type="InterPro" id="IPR029044">
    <property type="entry name" value="Nucleotide-diphossugar_trans"/>
</dbReference>
<keyword evidence="6" id="KW-0812">Transmembrane</keyword>
<name>A0ABX0TQP3_9SPHN</name>
<proteinExistence type="predicted"/>
<dbReference type="Proteomes" id="UP000727456">
    <property type="component" value="Unassembled WGS sequence"/>
</dbReference>
<keyword evidence="4 9" id="KW-0328">Glycosyltransferase</keyword>
<sequence>MATILAWLLCMLAIGGMVTTLYSAVAVARFAGRKSVVGPAEPVSLLKPLHGAEPGLADNLAGFFDQDWDAPIQMVTGVQRADDPAREVLHQFRHSRAGGSPLGTGAASPLEGPIMDPRLRGDDEISEVVDPTSHGANAKVSNLINMLPVARHDLIVISDDDMRVPRDYLAMLAGALAAPQVGAVTCVYRGEGVAGRWSRLSAAGASYHFLPAVVMGLSLGLAKPCMGSTIALRRATLAAIGGFEGVADTLADDYAIGAKVRALGLDVVLPPMLLVHEFPEAGLGALWRHELRWQKTLRIVDPIGNAGMVFTYPLPFALALIPLMPRLGLTLTALAFGARLLLKRIIDRWAGAPTCSAWMLFPRDILALALYLRAFVVRSVDWRGQQLVMAGKGRVTAQSYEGPAGLAE</sequence>
<dbReference type="RefSeq" id="WP_167072708.1">
    <property type="nucleotide sequence ID" value="NZ_JAAOZC010000003.1"/>
</dbReference>
<evidence type="ECO:0000256" key="3">
    <source>
        <dbReference type="ARBA" id="ARBA00004991"/>
    </source>
</evidence>
<dbReference type="EMBL" id="JAAOZC010000003">
    <property type="protein sequence ID" value="NIJ07852.1"/>
    <property type="molecule type" value="Genomic_DNA"/>
</dbReference>
<gene>
    <name evidence="9" type="ORF">FHS31_001462</name>
</gene>
<accession>A0ABX0TQP3</accession>
<keyword evidence="7" id="KW-1133">Transmembrane helix</keyword>
<evidence type="ECO:0000313" key="10">
    <source>
        <dbReference type="Proteomes" id="UP000727456"/>
    </source>
</evidence>
<evidence type="ECO:0000256" key="7">
    <source>
        <dbReference type="ARBA" id="ARBA00022989"/>
    </source>
</evidence>
<dbReference type="InterPro" id="IPR025993">
    <property type="entry name" value="Ceramide_glucosylTrfase"/>
</dbReference>
<keyword evidence="5 9" id="KW-0808">Transferase</keyword>
<dbReference type="GO" id="GO:0008120">
    <property type="term" value="F:ceramide glucosyltransferase activity"/>
    <property type="evidence" value="ECO:0007669"/>
    <property type="project" value="UniProtKB-EC"/>
</dbReference>
<dbReference type="PANTHER" id="PTHR12726">
    <property type="entry name" value="CERAMIDE GLUCOSYLTRANSFERASE"/>
    <property type="match status" value="1"/>
</dbReference>
<keyword evidence="8" id="KW-0472">Membrane</keyword>